<protein>
    <submittedName>
        <fullName evidence="2">Uncharacterized protein</fullName>
    </submittedName>
</protein>
<sequence>MRDKIFGKMIKEIYKENKAPENLDRIILNYINRKKYIRNMTISIAASFIFLLTIIMFFERNLEITKNIERKVERKVEIVKKEKEVEKKIVKESENIRKEEKREFYLVFPQEDDILEETGNIVFYVEGDIKEIRYEIDGEIYTLNVTKSGTILIPASLDEGMHNLRIIIPEEKEIFFYSAGEV</sequence>
<gene>
    <name evidence="2" type="ORF">ENV67_08940</name>
</gene>
<feature type="transmembrane region" description="Helical" evidence="1">
    <location>
        <begin position="36"/>
        <end position="58"/>
    </location>
</feature>
<evidence type="ECO:0000256" key="1">
    <source>
        <dbReference type="SAM" id="Phobius"/>
    </source>
</evidence>
<dbReference type="EMBL" id="DTHG01000107">
    <property type="protein sequence ID" value="HGW92645.1"/>
    <property type="molecule type" value="Genomic_DNA"/>
</dbReference>
<dbReference type="AlphaFoldDB" id="A0A7C4YGY5"/>
<evidence type="ECO:0000313" key="2">
    <source>
        <dbReference type="EMBL" id="HGW92645.1"/>
    </source>
</evidence>
<comment type="caution">
    <text evidence="2">The sequence shown here is derived from an EMBL/GenBank/DDBJ whole genome shotgun (WGS) entry which is preliminary data.</text>
</comment>
<keyword evidence="1" id="KW-1133">Transmembrane helix</keyword>
<proteinExistence type="predicted"/>
<keyword evidence="1" id="KW-0812">Transmembrane</keyword>
<reference evidence="2" key="1">
    <citation type="journal article" date="2020" name="mSystems">
        <title>Genome- and Community-Level Interaction Insights into Carbon Utilization and Element Cycling Functions of Hydrothermarchaeota in Hydrothermal Sediment.</title>
        <authorList>
            <person name="Zhou Z."/>
            <person name="Liu Y."/>
            <person name="Xu W."/>
            <person name="Pan J."/>
            <person name="Luo Z.H."/>
            <person name="Li M."/>
        </authorList>
    </citation>
    <scope>NUCLEOTIDE SEQUENCE [LARGE SCALE GENOMIC DNA]</scope>
    <source>
        <strain evidence="2">SpSt-780</strain>
    </source>
</reference>
<accession>A0A7C4YGY5</accession>
<name>A0A7C4YGY5_UNCW3</name>
<keyword evidence="1" id="KW-0472">Membrane</keyword>
<organism evidence="2">
    <name type="scientific">candidate division WOR-3 bacterium</name>
    <dbReference type="NCBI Taxonomy" id="2052148"/>
    <lineage>
        <taxon>Bacteria</taxon>
        <taxon>Bacteria division WOR-3</taxon>
    </lineage>
</organism>